<evidence type="ECO:0000313" key="4">
    <source>
        <dbReference type="EMBL" id="KAJ4155846.1"/>
    </source>
</evidence>
<gene>
    <name evidence="4" type="ORF">LMH87_001072</name>
</gene>
<evidence type="ECO:0000256" key="2">
    <source>
        <dbReference type="ARBA" id="ARBA00023242"/>
    </source>
</evidence>
<dbReference type="KEGG" id="amus:LMH87_001072"/>
<protein>
    <recommendedName>
        <fullName evidence="3">Zn(2)-C6 fungal-type domain-containing protein</fullName>
    </recommendedName>
</protein>
<dbReference type="SUPFAM" id="SSF57701">
    <property type="entry name" value="Zn2/Cys6 DNA-binding domain"/>
    <property type="match status" value="1"/>
</dbReference>
<dbReference type="SMART" id="SM00066">
    <property type="entry name" value="GAL4"/>
    <property type="match status" value="1"/>
</dbReference>
<feature type="domain" description="Zn(2)-C6 fungal-type" evidence="3">
    <location>
        <begin position="27"/>
        <end position="58"/>
    </location>
</feature>
<dbReference type="InterPro" id="IPR036864">
    <property type="entry name" value="Zn2-C6_fun-type_DNA-bd_sf"/>
</dbReference>
<proteinExistence type="predicted"/>
<accession>A0A9W8QGM3</accession>
<dbReference type="CDD" id="cd00067">
    <property type="entry name" value="GAL4"/>
    <property type="match status" value="1"/>
</dbReference>
<evidence type="ECO:0000313" key="5">
    <source>
        <dbReference type="Proteomes" id="UP001144673"/>
    </source>
</evidence>
<dbReference type="Proteomes" id="UP001144673">
    <property type="component" value="Chromosome 6"/>
</dbReference>
<keyword evidence="2" id="KW-0539">Nucleus</keyword>
<comment type="caution">
    <text evidence="4">The sequence shown here is derived from an EMBL/GenBank/DDBJ whole genome shotgun (WGS) entry which is preliminary data.</text>
</comment>
<dbReference type="GeneID" id="80888231"/>
<dbReference type="PROSITE" id="PS00463">
    <property type="entry name" value="ZN2_CY6_FUNGAL_1"/>
    <property type="match status" value="1"/>
</dbReference>
<evidence type="ECO:0000256" key="1">
    <source>
        <dbReference type="ARBA" id="ARBA00004123"/>
    </source>
</evidence>
<evidence type="ECO:0000259" key="3">
    <source>
        <dbReference type="PROSITE" id="PS50048"/>
    </source>
</evidence>
<dbReference type="Pfam" id="PF00172">
    <property type="entry name" value="Zn_clus"/>
    <property type="match status" value="1"/>
</dbReference>
<dbReference type="Gene3D" id="4.10.240.10">
    <property type="entry name" value="Zn(2)-C6 fungal-type DNA-binding domain"/>
    <property type="match status" value="1"/>
</dbReference>
<dbReference type="GO" id="GO:0008270">
    <property type="term" value="F:zinc ion binding"/>
    <property type="evidence" value="ECO:0007669"/>
    <property type="project" value="InterPro"/>
</dbReference>
<reference evidence="4" key="1">
    <citation type="journal article" date="2023" name="Access Microbiol">
        <title>De-novo genome assembly for Akanthomyces muscarius, a biocontrol agent of insect agricultural pests.</title>
        <authorList>
            <person name="Erdos Z."/>
            <person name="Studholme D.J."/>
            <person name="Raymond B."/>
            <person name="Sharma M."/>
        </authorList>
    </citation>
    <scope>NUCLEOTIDE SEQUENCE</scope>
    <source>
        <strain evidence="4">Ve6</strain>
    </source>
</reference>
<sequence length="527" mass="58227">MFAGFELWSGGLIQHVPKPRRFRSSRGCLACRRIKKKCDEQKPVCGSCQRRGRQTCEWPESFAEPPSSQTTPPSGAAAQCHARISTGVVAASCDVNHDVQPESAVVGEYGAPSASLGPSLLTSMRPSVCAVLPQSDSMKWLSESHRWEMLQRANRAIHGAYIDDHYSILVPAFPTLVESSSYTNAWLALGAVLLAKHLPPDSQLAQVAIHCHTKAIHGLLEHLRVCKVPAQWAVSTLVLLHIFERYGDTCQAPSDAHAKSIRTVFLQRYNEHPPSTTAQLLQLSSLIYRVAVINMFRPLSNDDPADYHCLDEHVAIWSSSRASTGLWQHSLWIGLTPEVFNLMFKLSTLVRLAPLTESWLSKLDQLEGEISDRDVDPALSSLAERKDDGSKESSILSLAEQSDIAHGLYYCAFRILVIRIRAFTSGRPDEGAQQLTYHGIQALHKLIQANFASMTLLWPAIIISLDARKAEEQSISTSFLSRLESPGGARSIASVRRLLGVAWELHDGNMLGSDVLFQHELTANVFL</sequence>
<dbReference type="GO" id="GO:0005634">
    <property type="term" value="C:nucleus"/>
    <property type="evidence" value="ECO:0007669"/>
    <property type="project" value="UniProtKB-SubCell"/>
</dbReference>
<dbReference type="PROSITE" id="PS50048">
    <property type="entry name" value="ZN2_CY6_FUNGAL_2"/>
    <property type="match status" value="1"/>
</dbReference>
<dbReference type="RefSeq" id="XP_056055970.1">
    <property type="nucleotide sequence ID" value="XM_056199088.1"/>
</dbReference>
<dbReference type="PANTHER" id="PTHR37534">
    <property type="entry name" value="TRANSCRIPTIONAL ACTIVATOR PROTEIN UGA3"/>
    <property type="match status" value="1"/>
</dbReference>
<organism evidence="4 5">
    <name type="scientific">Akanthomyces muscarius</name>
    <name type="common">Entomopathogenic fungus</name>
    <name type="synonym">Lecanicillium muscarium</name>
    <dbReference type="NCBI Taxonomy" id="2231603"/>
    <lineage>
        <taxon>Eukaryota</taxon>
        <taxon>Fungi</taxon>
        <taxon>Dikarya</taxon>
        <taxon>Ascomycota</taxon>
        <taxon>Pezizomycotina</taxon>
        <taxon>Sordariomycetes</taxon>
        <taxon>Hypocreomycetidae</taxon>
        <taxon>Hypocreales</taxon>
        <taxon>Cordycipitaceae</taxon>
        <taxon>Akanthomyces</taxon>
    </lineage>
</organism>
<dbReference type="AlphaFoldDB" id="A0A9W8QGM3"/>
<dbReference type="EMBL" id="JAJHUN010000007">
    <property type="protein sequence ID" value="KAJ4155846.1"/>
    <property type="molecule type" value="Genomic_DNA"/>
</dbReference>
<dbReference type="PANTHER" id="PTHR37534:SF46">
    <property type="entry name" value="ZN(II)2CYS6 TRANSCRIPTION FACTOR (EUROFUNG)"/>
    <property type="match status" value="1"/>
</dbReference>
<name>A0A9W8QGM3_AKAMU</name>
<dbReference type="GO" id="GO:0000981">
    <property type="term" value="F:DNA-binding transcription factor activity, RNA polymerase II-specific"/>
    <property type="evidence" value="ECO:0007669"/>
    <property type="project" value="InterPro"/>
</dbReference>
<dbReference type="Pfam" id="PF11951">
    <property type="entry name" value="Fungal_trans_2"/>
    <property type="match status" value="1"/>
</dbReference>
<dbReference type="InterPro" id="IPR001138">
    <property type="entry name" value="Zn2Cys6_DnaBD"/>
</dbReference>
<comment type="subcellular location">
    <subcellularLocation>
        <location evidence="1">Nucleus</location>
    </subcellularLocation>
</comment>
<dbReference type="InterPro" id="IPR021858">
    <property type="entry name" value="Fun_TF"/>
</dbReference>
<keyword evidence="5" id="KW-1185">Reference proteome</keyword>